<accession>A0A9X0QF29</accession>
<protein>
    <recommendedName>
        <fullName evidence="1">MacB-like periplasmic core domain-containing protein</fullName>
    </recommendedName>
</protein>
<feature type="domain" description="MacB-like periplasmic core" evidence="1">
    <location>
        <begin position="89"/>
        <end position="277"/>
    </location>
</feature>
<gene>
    <name evidence="2" type="ORF">HDF14_002826</name>
</gene>
<dbReference type="RefSeq" id="WP_183977521.1">
    <property type="nucleotide sequence ID" value="NZ_JACHEB010000006.1"/>
</dbReference>
<sequence>MDWLQTLWSRCVAFFGERKLDDEVDEELLAHLEFVCRHKMRGGPYSSFGGVAQTKESYRRQRGLPFVDALIQDMRFGARQIRHSPGFALITILTFSLGIGSNTAVFTLTHALLLKTLPVPDPGELVRLTVSMRAERNGRNAPLNLPIIEFIESHSRSFHGIFAWCVYDFPFRDGGINCDLHGAIVSGNAFESLGVKPALGRLLTPAETSRVADPTGLAAVISHRIWVERYQASPSVVGRHITVTDHSATIVGVTPPGFEGVIVAEHPDIYLPLEFQTILYGKDTKRDGGRL</sequence>
<dbReference type="AlphaFoldDB" id="A0A9X0QF29"/>
<reference evidence="2 3" key="1">
    <citation type="submission" date="2020-08" db="EMBL/GenBank/DDBJ databases">
        <title>Genomic Encyclopedia of Type Strains, Phase IV (KMG-V): Genome sequencing to study the core and pangenomes of soil and plant-associated prokaryotes.</title>
        <authorList>
            <person name="Whitman W."/>
        </authorList>
    </citation>
    <scope>NUCLEOTIDE SEQUENCE [LARGE SCALE GENOMIC DNA]</scope>
    <source>
        <strain evidence="2 3">X5P2</strain>
    </source>
</reference>
<evidence type="ECO:0000313" key="3">
    <source>
        <dbReference type="Proteomes" id="UP000535182"/>
    </source>
</evidence>
<proteinExistence type="predicted"/>
<dbReference type="EMBL" id="JACHEB010000006">
    <property type="protein sequence ID" value="MBB5329208.1"/>
    <property type="molecule type" value="Genomic_DNA"/>
</dbReference>
<dbReference type="Proteomes" id="UP000535182">
    <property type="component" value="Unassembled WGS sequence"/>
</dbReference>
<comment type="caution">
    <text evidence="2">The sequence shown here is derived from an EMBL/GenBank/DDBJ whole genome shotgun (WGS) entry which is preliminary data.</text>
</comment>
<keyword evidence="3" id="KW-1185">Reference proteome</keyword>
<dbReference type="InterPro" id="IPR025857">
    <property type="entry name" value="MacB_PCD"/>
</dbReference>
<organism evidence="2 3">
    <name type="scientific">Tunturiibacter gelidiferens</name>
    <dbReference type="NCBI Taxonomy" id="3069689"/>
    <lineage>
        <taxon>Bacteria</taxon>
        <taxon>Pseudomonadati</taxon>
        <taxon>Acidobacteriota</taxon>
        <taxon>Terriglobia</taxon>
        <taxon>Terriglobales</taxon>
        <taxon>Acidobacteriaceae</taxon>
        <taxon>Tunturiibacter</taxon>
    </lineage>
</organism>
<name>A0A9X0QF29_9BACT</name>
<dbReference type="Pfam" id="PF12704">
    <property type="entry name" value="MacB_PCD"/>
    <property type="match status" value="1"/>
</dbReference>
<evidence type="ECO:0000259" key="1">
    <source>
        <dbReference type="Pfam" id="PF12704"/>
    </source>
</evidence>
<evidence type="ECO:0000313" key="2">
    <source>
        <dbReference type="EMBL" id="MBB5329208.1"/>
    </source>
</evidence>